<dbReference type="GO" id="GO:0009002">
    <property type="term" value="F:serine-type D-Ala-D-Ala carboxypeptidase activity"/>
    <property type="evidence" value="ECO:0007669"/>
    <property type="project" value="UniProtKB-EC"/>
</dbReference>
<evidence type="ECO:0000256" key="13">
    <source>
        <dbReference type="ARBA" id="ARBA00022692"/>
    </source>
</evidence>
<dbReference type="Gene3D" id="1.10.3810.10">
    <property type="entry name" value="Biosynthetic peptidoglycan transglycosylase-like"/>
    <property type="match status" value="1"/>
</dbReference>
<dbReference type="AlphaFoldDB" id="A0A1M6MW79"/>
<evidence type="ECO:0000256" key="18">
    <source>
        <dbReference type="ARBA" id="ARBA00022989"/>
    </source>
</evidence>
<dbReference type="GO" id="GO:0071555">
    <property type="term" value="P:cell wall organization"/>
    <property type="evidence" value="ECO:0007669"/>
    <property type="project" value="UniProtKB-KW"/>
</dbReference>
<reference evidence="28 29" key="1">
    <citation type="submission" date="2016-11" db="EMBL/GenBank/DDBJ databases">
        <authorList>
            <person name="Jaros S."/>
            <person name="Januszkiewicz K."/>
            <person name="Wedrychowicz H."/>
        </authorList>
    </citation>
    <scope>NUCLEOTIDE SEQUENCE [LARGE SCALE GENOMIC DNA]</scope>
    <source>
        <strain evidence="28 29">DSM 15212</strain>
    </source>
</reference>
<evidence type="ECO:0000256" key="7">
    <source>
        <dbReference type="ARBA" id="ARBA00018638"/>
    </source>
</evidence>
<dbReference type="FunFam" id="1.10.3810.10:FF:000001">
    <property type="entry name" value="Penicillin-binding protein 1A"/>
    <property type="match status" value="1"/>
</dbReference>
<dbReference type="EMBL" id="FRAG01000013">
    <property type="protein sequence ID" value="SHJ87731.1"/>
    <property type="molecule type" value="Genomic_DNA"/>
</dbReference>
<dbReference type="PANTHER" id="PTHR32282:SF11">
    <property type="entry name" value="PENICILLIN-BINDING PROTEIN 1B"/>
    <property type="match status" value="1"/>
</dbReference>
<evidence type="ECO:0000259" key="27">
    <source>
        <dbReference type="Pfam" id="PF00912"/>
    </source>
</evidence>
<keyword evidence="20" id="KW-0046">Antibiotic resistance</keyword>
<dbReference type="PANTHER" id="PTHR32282">
    <property type="entry name" value="BINDING PROTEIN TRANSPEPTIDASE, PUTATIVE-RELATED"/>
    <property type="match status" value="1"/>
</dbReference>
<evidence type="ECO:0000256" key="19">
    <source>
        <dbReference type="ARBA" id="ARBA00023136"/>
    </source>
</evidence>
<dbReference type="STRING" id="1121301.SAMN02745912_01445"/>
<keyword evidence="15" id="KW-0133">Cell shape</keyword>
<dbReference type="UniPathway" id="UPA00219"/>
<dbReference type="GO" id="GO:0046677">
    <property type="term" value="P:response to antibiotic"/>
    <property type="evidence" value="ECO:0007669"/>
    <property type="project" value="UniProtKB-KW"/>
</dbReference>
<evidence type="ECO:0000256" key="4">
    <source>
        <dbReference type="ARBA" id="ARBA00007090"/>
    </source>
</evidence>
<evidence type="ECO:0000256" key="24">
    <source>
        <dbReference type="ARBA" id="ARBA00044770"/>
    </source>
</evidence>
<keyword evidence="18" id="KW-1133">Transmembrane helix</keyword>
<evidence type="ECO:0000256" key="21">
    <source>
        <dbReference type="ARBA" id="ARBA00023268"/>
    </source>
</evidence>
<keyword evidence="19" id="KW-0472">Membrane</keyword>
<dbReference type="Proteomes" id="UP000184465">
    <property type="component" value="Unassembled WGS sequence"/>
</dbReference>
<evidence type="ECO:0000256" key="3">
    <source>
        <dbReference type="ARBA" id="ARBA00004752"/>
    </source>
</evidence>
<comment type="similarity">
    <text evidence="5">In the N-terminal section; belongs to the glycosyltransferase 51 family.</text>
</comment>
<keyword evidence="8" id="KW-1003">Cell membrane</keyword>
<feature type="domain" description="Glycosyl transferase family 51" evidence="27">
    <location>
        <begin position="35"/>
        <end position="208"/>
    </location>
</feature>
<evidence type="ECO:0000256" key="26">
    <source>
        <dbReference type="ARBA" id="ARBA00060592"/>
    </source>
</evidence>
<dbReference type="GO" id="GO:0030288">
    <property type="term" value="C:outer membrane-bounded periplasmic space"/>
    <property type="evidence" value="ECO:0007669"/>
    <property type="project" value="TreeGrafter"/>
</dbReference>
<dbReference type="InterPro" id="IPR050396">
    <property type="entry name" value="Glycosyltr_51/Transpeptidase"/>
</dbReference>
<comment type="catalytic activity">
    <reaction evidence="23">
        <text>Preferential cleavage: (Ac)2-L-Lys-D-Ala-|-D-Ala. Also transpeptidation of peptidyl-alanyl moieties that are N-acyl substituents of D-alanine.</text>
        <dbReference type="EC" id="3.4.16.4"/>
    </reaction>
</comment>
<organism evidence="28 29">
    <name type="scientific">Paramaledivibacter caminithermalis (strain DSM 15212 / CIP 107654 / DViRD3)</name>
    <name type="common">Clostridium caminithermale</name>
    <dbReference type="NCBI Taxonomy" id="1121301"/>
    <lineage>
        <taxon>Bacteria</taxon>
        <taxon>Bacillati</taxon>
        <taxon>Bacillota</taxon>
        <taxon>Clostridia</taxon>
        <taxon>Peptostreptococcales</taxon>
        <taxon>Caminicellaceae</taxon>
        <taxon>Paramaledivibacter</taxon>
    </lineage>
</organism>
<comment type="pathway">
    <text evidence="26">Glycan biosynthesis.</text>
</comment>
<dbReference type="InterPro" id="IPR036950">
    <property type="entry name" value="PBP_transglycosylase"/>
</dbReference>
<keyword evidence="29" id="KW-1185">Reference proteome</keyword>
<dbReference type="GO" id="GO:0009252">
    <property type="term" value="P:peptidoglycan biosynthetic process"/>
    <property type="evidence" value="ECO:0007669"/>
    <property type="project" value="UniProtKB-UniPathway"/>
</dbReference>
<evidence type="ECO:0000256" key="22">
    <source>
        <dbReference type="ARBA" id="ARBA00023316"/>
    </source>
</evidence>
<evidence type="ECO:0000256" key="2">
    <source>
        <dbReference type="ARBA" id="ARBA00004401"/>
    </source>
</evidence>
<evidence type="ECO:0000256" key="9">
    <source>
        <dbReference type="ARBA" id="ARBA00022645"/>
    </source>
</evidence>
<keyword evidence="22" id="KW-0961">Cell wall biogenesis/degradation</keyword>
<accession>A0A1M6MW79</accession>
<keyword evidence="11" id="KW-0328">Glycosyltransferase</keyword>
<evidence type="ECO:0000256" key="11">
    <source>
        <dbReference type="ARBA" id="ARBA00022676"/>
    </source>
</evidence>
<comment type="function">
    <text evidence="1">Cell wall formation. Synthesis of cross-linked peptidoglycan from the lipid intermediates. The enzyme has a penicillin-insensitive transglycosylase N-terminal domain (formation of linear glycan strands) and a penicillin-sensitive transpeptidase C-terminal domain (cross-linking of the peptide subunits).</text>
</comment>
<protein>
    <recommendedName>
        <fullName evidence="7">Penicillin-binding protein 1A</fullName>
        <ecNumber evidence="24">2.4.99.28</ecNumber>
        <ecNumber evidence="6">3.4.16.4</ecNumber>
    </recommendedName>
</protein>
<name>A0A1M6MW79_PARC5</name>
<dbReference type="GO" id="GO:0006508">
    <property type="term" value="P:proteolysis"/>
    <property type="evidence" value="ECO:0007669"/>
    <property type="project" value="UniProtKB-KW"/>
</dbReference>
<dbReference type="RefSeq" id="WP_073148415.1">
    <property type="nucleotide sequence ID" value="NZ_FRAG01000013.1"/>
</dbReference>
<keyword evidence="16" id="KW-0735">Signal-anchor</keyword>
<keyword evidence="14" id="KW-0378">Hydrolase</keyword>
<keyword evidence="10" id="KW-0645">Protease</keyword>
<dbReference type="GO" id="GO:0005886">
    <property type="term" value="C:plasma membrane"/>
    <property type="evidence" value="ECO:0007669"/>
    <property type="project" value="UniProtKB-SubCell"/>
</dbReference>
<evidence type="ECO:0000256" key="25">
    <source>
        <dbReference type="ARBA" id="ARBA00049902"/>
    </source>
</evidence>
<evidence type="ECO:0000256" key="12">
    <source>
        <dbReference type="ARBA" id="ARBA00022679"/>
    </source>
</evidence>
<dbReference type="Pfam" id="PF00912">
    <property type="entry name" value="Transgly"/>
    <property type="match status" value="1"/>
</dbReference>
<dbReference type="InterPro" id="IPR023346">
    <property type="entry name" value="Lysozyme-like_dom_sf"/>
</dbReference>
<evidence type="ECO:0000256" key="16">
    <source>
        <dbReference type="ARBA" id="ARBA00022968"/>
    </source>
</evidence>
<comment type="similarity">
    <text evidence="4">In the C-terminal section; belongs to the transpeptidase family.</text>
</comment>
<keyword evidence="21" id="KW-0511">Multifunctional enzyme</keyword>
<comment type="pathway">
    <text evidence="3">Cell wall biogenesis; peptidoglycan biosynthesis.</text>
</comment>
<evidence type="ECO:0000256" key="10">
    <source>
        <dbReference type="ARBA" id="ARBA00022670"/>
    </source>
</evidence>
<keyword evidence="12" id="KW-0808">Transferase</keyword>
<dbReference type="EC" id="3.4.16.4" evidence="6"/>
<evidence type="ECO:0000256" key="5">
    <source>
        <dbReference type="ARBA" id="ARBA00007739"/>
    </source>
</evidence>
<keyword evidence="13" id="KW-0812">Transmembrane</keyword>
<dbReference type="SUPFAM" id="SSF53955">
    <property type="entry name" value="Lysozyme-like"/>
    <property type="match status" value="1"/>
</dbReference>
<comment type="catalytic activity">
    <reaction evidence="25">
        <text>[GlcNAc-(1-&gt;4)-Mur2Ac(oyl-L-Ala-gamma-D-Glu-L-Lys-D-Ala-D-Ala)](n)-di-trans,octa-cis-undecaprenyl diphosphate + beta-D-GlcNAc-(1-&gt;4)-Mur2Ac(oyl-L-Ala-gamma-D-Glu-L-Lys-D-Ala-D-Ala)-di-trans,octa-cis-undecaprenyl diphosphate = [GlcNAc-(1-&gt;4)-Mur2Ac(oyl-L-Ala-gamma-D-Glu-L-Lys-D-Ala-D-Ala)](n+1)-di-trans,octa-cis-undecaprenyl diphosphate + di-trans,octa-cis-undecaprenyl diphosphate + H(+)</text>
        <dbReference type="Rhea" id="RHEA:23708"/>
        <dbReference type="Rhea" id="RHEA-COMP:9602"/>
        <dbReference type="Rhea" id="RHEA-COMP:9603"/>
        <dbReference type="ChEBI" id="CHEBI:15378"/>
        <dbReference type="ChEBI" id="CHEBI:58405"/>
        <dbReference type="ChEBI" id="CHEBI:60033"/>
        <dbReference type="ChEBI" id="CHEBI:78435"/>
        <dbReference type="EC" id="2.4.99.28"/>
    </reaction>
</comment>
<dbReference type="EC" id="2.4.99.28" evidence="24"/>
<evidence type="ECO:0000313" key="28">
    <source>
        <dbReference type="EMBL" id="SHJ87731.1"/>
    </source>
</evidence>
<keyword evidence="17" id="KW-0573">Peptidoglycan synthesis</keyword>
<proteinExistence type="inferred from homology"/>
<dbReference type="GO" id="GO:0008360">
    <property type="term" value="P:regulation of cell shape"/>
    <property type="evidence" value="ECO:0007669"/>
    <property type="project" value="UniProtKB-KW"/>
</dbReference>
<dbReference type="GO" id="GO:0008955">
    <property type="term" value="F:peptidoglycan glycosyltransferase activity"/>
    <property type="evidence" value="ECO:0007669"/>
    <property type="project" value="UniProtKB-EC"/>
</dbReference>
<evidence type="ECO:0000256" key="23">
    <source>
        <dbReference type="ARBA" id="ARBA00034000"/>
    </source>
</evidence>
<evidence type="ECO:0000256" key="17">
    <source>
        <dbReference type="ARBA" id="ARBA00022984"/>
    </source>
</evidence>
<evidence type="ECO:0000256" key="6">
    <source>
        <dbReference type="ARBA" id="ARBA00012448"/>
    </source>
</evidence>
<evidence type="ECO:0000256" key="8">
    <source>
        <dbReference type="ARBA" id="ARBA00022475"/>
    </source>
</evidence>
<comment type="subcellular location">
    <subcellularLocation>
        <location evidence="2">Cell membrane</location>
        <topology evidence="2">Single-pass type II membrane protein</topology>
    </subcellularLocation>
</comment>
<keyword evidence="9" id="KW-0121">Carboxypeptidase</keyword>
<dbReference type="InterPro" id="IPR001264">
    <property type="entry name" value="Glyco_trans_51"/>
</dbReference>
<evidence type="ECO:0000313" key="29">
    <source>
        <dbReference type="Proteomes" id="UP000184465"/>
    </source>
</evidence>
<evidence type="ECO:0000256" key="14">
    <source>
        <dbReference type="ARBA" id="ARBA00022801"/>
    </source>
</evidence>
<evidence type="ECO:0000256" key="1">
    <source>
        <dbReference type="ARBA" id="ARBA00002624"/>
    </source>
</evidence>
<evidence type="ECO:0000256" key="20">
    <source>
        <dbReference type="ARBA" id="ARBA00023251"/>
    </source>
</evidence>
<sequence length="231" mass="26498">MKRIIMFIIALAICFMGIIYCVYQDINEFYFADQDLIKKVSSSTPDYTKIDKIPKELVDAILAVEDKRFYMHYGFDILGIGRAFISNLREGEVVQGGSTITQQLAKNLFLSSEKSLKRKLKELFIAVKIESLYTKEEILEMYLNTIYYGAGAHGIQAASKTYFNKNVEDLTVTQCTMLAGLPQAPSLYNPKKYLERAKKRQEIVVDSMSKNGYISKEIEKKIKKQMICIFQ</sequence>
<evidence type="ECO:0000256" key="15">
    <source>
        <dbReference type="ARBA" id="ARBA00022960"/>
    </source>
</evidence>
<gene>
    <name evidence="28" type="ORF">SAMN02745912_01445</name>
</gene>